<dbReference type="AlphaFoldDB" id="A0A8B6DU73"/>
<dbReference type="OrthoDB" id="6147034at2759"/>
<sequence>MIVKKISRNGFLMFSKQCSRVVKRNSYTIKMVDNTIVEVEHFLIHKSSRKVVAVCQKFQPLGPLIRNRLQHLQTFQLQSVENTVVRAELLQEPVVVVKTDSKICCGVIPNNVERD</sequence>
<evidence type="ECO:0000313" key="1">
    <source>
        <dbReference type="EMBL" id="VDI25226.1"/>
    </source>
</evidence>
<comment type="caution">
    <text evidence="1">The sequence shown here is derived from an EMBL/GenBank/DDBJ whole genome shotgun (WGS) entry which is preliminary data.</text>
</comment>
<evidence type="ECO:0000313" key="2">
    <source>
        <dbReference type="Proteomes" id="UP000596742"/>
    </source>
</evidence>
<protein>
    <submittedName>
        <fullName evidence="1">Uncharacterized protein</fullName>
    </submittedName>
</protein>
<proteinExistence type="predicted"/>
<gene>
    <name evidence="1" type="ORF">MGAL_10B044769</name>
</gene>
<name>A0A8B6DU73_MYTGA</name>
<dbReference type="Proteomes" id="UP000596742">
    <property type="component" value="Unassembled WGS sequence"/>
</dbReference>
<reference evidence="1" key="1">
    <citation type="submission" date="2018-11" db="EMBL/GenBank/DDBJ databases">
        <authorList>
            <person name="Alioto T."/>
            <person name="Alioto T."/>
        </authorList>
    </citation>
    <scope>NUCLEOTIDE SEQUENCE</scope>
</reference>
<accession>A0A8B6DU73</accession>
<keyword evidence="2" id="KW-1185">Reference proteome</keyword>
<organism evidence="1 2">
    <name type="scientific">Mytilus galloprovincialis</name>
    <name type="common">Mediterranean mussel</name>
    <dbReference type="NCBI Taxonomy" id="29158"/>
    <lineage>
        <taxon>Eukaryota</taxon>
        <taxon>Metazoa</taxon>
        <taxon>Spiralia</taxon>
        <taxon>Lophotrochozoa</taxon>
        <taxon>Mollusca</taxon>
        <taxon>Bivalvia</taxon>
        <taxon>Autobranchia</taxon>
        <taxon>Pteriomorphia</taxon>
        <taxon>Mytilida</taxon>
        <taxon>Mytiloidea</taxon>
        <taxon>Mytilidae</taxon>
        <taxon>Mytilinae</taxon>
        <taxon>Mytilus</taxon>
    </lineage>
</organism>
<dbReference type="EMBL" id="UYJE01004129">
    <property type="protein sequence ID" value="VDI25226.1"/>
    <property type="molecule type" value="Genomic_DNA"/>
</dbReference>